<accession>A0ACB8RBS5</accession>
<keyword evidence="2" id="KW-1185">Reference proteome</keyword>
<protein>
    <submittedName>
        <fullName evidence="1">Uncharacterized protein</fullName>
    </submittedName>
</protein>
<gene>
    <name evidence="1" type="ORF">FA95DRAFT_1610938</name>
</gene>
<evidence type="ECO:0000313" key="2">
    <source>
        <dbReference type="Proteomes" id="UP000814033"/>
    </source>
</evidence>
<reference evidence="1" key="2">
    <citation type="journal article" date="2022" name="New Phytol.">
        <title>Evolutionary transition to the ectomycorrhizal habit in the genomes of a hyperdiverse lineage of mushroom-forming fungi.</title>
        <authorList>
            <person name="Looney B."/>
            <person name="Miyauchi S."/>
            <person name="Morin E."/>
            <person name="Drula E."/>
            <person name="Courty P.E."/>
            <person name="Kohler A."/>
            <person name="Kuo A."/>
            <person name="LaButti K."/>
            <person name="Pangilinan J."/>
            <person name="Lipzen A."/>
            <person name="Riley R."/>
            <person name="Andreopoulos W."/>
            <person name="He G."/>
            <person name="Johnson J."/>
            <person name="Nolan M."/>
            <person name="Tritt A."/>
            <person name="Barry K.W."/>
            <person name="Grigoriev I.V."/>
            <person name="Nagy L.G."/>
            <person name="Hibbett D."/>
            <person name="Henrissat B."/>
            <person name="Matheny P.B."/>
            <person name="Labbe J."/>
            <person name="Martin F.M."/>
        </authorList>
    </citation>
    <scope>NUCLEOTIDE SEQUENCE</scope>
    <source>
        <strain evidence="1">FP105234-sp</strain>
    </source>
</reference>
<sequence>MVPTLSTHRTEETPTGSVSYWTDAKETRLIQLGVVPVYDVDLSSASTVHAVDEHEARLLKTLKLISLGQREEVASLKDILEAVRNHYDTHTNAVRSALQAVRSKHNTLLPVSRLPPETLERTFLWLSLLDPTTSKSPGWIRGATHVCRSWRTIALGYPRLWTTVVLPPPGTKWGSLMLTRSEPHPLSISAVFDILTDIAATVDFLVANLYRTQSLRIVHGRSYSRPVLSDSVAICPLLKEIDMEISSDRTLGLPGRFLTVSQPALCSLRVVTPSAFDWSSPCLANLVNLELQSSNIIDRNKPRLLDVVDALQRMVALETLVLAIAFAATGSQEETNTVAEPVQLPQMSKMIITASIDDVKRLLQRIQLPTTARFRMYISKSHPRAQDEDPSAFFTALIPSLHGSGEPITKLSISSTETWLSLVTAGTQVLVLAWRGSVRTYTAPIVLEFPQGSRRWGRGALTREAVRVFASDNISELSVMDVAWDERAWAVALAKLPAIKRIDAAQSGAAALCRVLAQGLSTDGTLTDVMLPALVTLQLRDVHLHARYAPGAQRIDDALPNCLSARARAGYVVILDLRRCPPARAIHLDKFRAKLPSTHLCLPVANTGDPLYAMWFISVSTTVLDGKQEISFSGTLMLCTRSDEAFIAIDQVNLNNGGDGAPVMMNGYLGTRMAQLPAPILHEVSTTGANELVVPTLRRLHFSI</sequence>
<dbReference type="Proteomes" id="UP000814033">
    <property type="component" value="Unassembled WGS sequence"/>
</dbReference>
<comment type="caution">
    <text evidence="1">The sequence shown here is derived from an EMBL/GenBank/DDBJ whole genome shotgun (WGS) entry which is preliminary data.</text>
</comment>
<dbReference type="EMBL" id="MU276117">
    <property type="protein sequence ID" value="KAI0041530.1"/>
    <property type="molecule type" value="Genomic_DNA"/>
</dbReference>
<organism evidence="1 2">
    <name type="scientific">Auriscalpium vulgare</name>
    <dbReference type="NCBI Taxonomy" id="40419"/>
    <lineage>
        <taxon>Eukaryota</taxon>
        <taxon>Fungi</taxon>
        <taxon>Dikarya</taxon>
        <taxon>Basidiomycota</taxon>
        <taxon>Agaricomycotina</taxon>
        <taxon>Agaricomycetes</taxon>
        <taxon>Russulales</taxon>
        <taxon>Auriscalpiaceae</taxon>
        <taxon>Auriscalpium</taxon>
    </lineage>
</organism>
<proteinExistence type="predicted"/>
<name>A0ACB8RBS5_9AGAM</name>
<reference evidence="1" key="1">
    <citation type="submission" date="2021-02" db="EMBL/GenBank/DDBJ databases">
        <authorList>
            <consortium name="DOE Joint Genome Institute"/>
            <person name="Ahrendt S."/>
            <person name="Looney B.P."/>
            <person name="Miyauchi S."/>
            <person name="Morin E."/>
            <person name="Drula E."/>
            <person name="Courty P.E."/>
            <person name="Chicoki N."/>
            <person name="Fauchery L."/>
            <person name="Kohler A."/>
            <person name="Kuo A."/>
            <person name="Labutti K."/>
            <person name="Pangilinan J."/>
            <person name="Lipzen A."/>
            <person name="Riley R."/>
            <person name="Andreopoulos W."/>
            <person name="He G."/>
            <person name="Johnson J."/>
            <person name="Barry K.W."/>
            <person name="Grigoriev I.V."/>
            <person name="Nagy L."/>
            <person name="Hibbett D."/>
            <person name="Henrissat B."/>
            <person name="Matheny P.B."/>
            <person name="Labbe J."/>
            <person name="Martin F."/>
        </authorList>
    </citation>
    <scope>NUCLEOTIDE SEQUENCE</scope>
    <source>
        <strain evidence="1">FP105234-sp</strain>
    </source>
</reference>
<evidence type="ECO:0000313" key="1">
    <source>
        <dbReference type="EMBL" id="KAI0041530.1"/>
    </source>
</evidence>